<feature type="compositionally biased region" description="Low complexity" evidence="1">
    <location>
        <begin position="1"/>
        <end position="17"/>
    </location>
</feature>
<gene>
    <name evidence="3" type="ORF">U0R22_004732</name>
</gene>
<feature type="transmembrane region" description="Helical" evidence="2">
    <location>
        <begin position="359"/>
        <end position="381"/>
    </location>
</feature>
<evidence type="ECO:0000256" key="2">
    <source>
        <dbReference type="SAM" id="Phobius"/>
    </source>
</evidence>
<keyword evidence="2" id="KW-0472">Membrane</keyword>
<feature type="transmembrane region" description="Helical" evidence="2">
    <location>
        <begin position="35"/>
        <end position="55"/>
    </location>
</feature>
<reference evidence="3 4" key="1">
    <citation type="submission" date="2023-11" db="EMBL/GenBank/DDBJ databases">
        <authorList>
            <person name="Panchal A.K."/>
            <person name="Meaney J.S."/>
            <person name="Karas B.J."/>
            <person name="diCenzo G.C."/>
        </authorList>
    </citation>
    <scope>NUCLEOTIDE SEQUENCE [LARGE SCALE GENOMIC DNA]</scope>
    <source>
        <strain evidence="3 4">NZP2235</strain>
    </source>
</reference>
<feature type="transmembrane region" description="Helical" evidence="2">
    <location>
        <begin position="157"/>
        <end position="175"/>
    </location>
</feature>
<feature type="transmembrane region" description="Helical" evidence="2">
    <location>
        <begin position="233"/>
        <end position="262"/>
    </location>
</feature>
<proteinExistence type="predicted"/>
<accession>A0ABZ0VWA5</accession>
<feature type="transmembrane region" description="Helical" evidence="2">
    <location>
        <begin position="127"/>
        <end position="145"/>
    </location>
</feature>
<evidence type="ECO:0000256" key="1">
    <source>
        <dbReference type="SAM" id="MobiDB-lite"/>
    </source>
</evidence>
<evidence type="ECO:0000313" key="4">
    <source>
        <dbReference type="Proteomes" id="UP001322481"/>
    </source>
</evidence>
<dbReference type="EMBL" id="CP139858">
    <property type="protein sequence ID" value="WQC00525.1"/>
    <property type="molecule type" value="Genomic_DNA"/>
</dbReference>
<dbReference type="NCBIfam" id="NF038256">
    <property type="entry name" value="exopoly_VpsF"/>
    <property type="match status" value="1"/>
</dbReference>
<organism evidence="3 4">
    <name type="scientific">Mesorhizobium huakuii</name>
    <dbReference type="NCBI Taxonomy" id="28104"/>
    <lineage>
        <taxon>Bacteria</taxon>
        <taxon>Pseudomonadati</taxon>
        <taxon>Pseudomonadota</taxon>
        <taxon>Alphaproteobacteria</taxon>
        <taxon>Hyphomicrobiales</taxon>
        <taxon>Phyllobacteriaceae</taxon>
        <taxon>Mesorhizobium</taxon>
    </lineage>
</organism>
<evidence type="ECO:0000313" key="3">
    <source>
        <dbReference type="EMBL" id="WQC00525.1"/>
    </source>
</evidence>
<name>A0ABZ0VWA5_9HYPH</name>
<sequence>MAATGTGTRAATPAAGWAGSGQARAGDSVDWVTRFGLVATVALLFAISGGMLWLVGYNYDGLTGNPATKIHPSTYLLVLVFAWRACTFGNPVGYMVAVADRRPASTLMAVISIVLLVVVVARQRPGMAGMIDTFVAPALLVMLLAEDDDRTFARMQTVVHGIMTVNALLALFEFATKTLIFPYRLDGEVFMSDLRSTALQGHPLSNATVTSIYVLALLSGSRSLSMPLRLGLIGLQFAALVAFGGRSAMVLTIVLGGCYLLIQGLRGLRTGRVNLLGAALGLILAALVPVVIAVAAAYGFFDALLERFVSDSGSANARVEMFELFKHFELRDLIVGPDIDLIESLRRISGLEQGIENPIIRMVLYQGAFFTLLLFVGFALFMHEVARRCHAGIWLLMLGWLILLNTSESLASKTTLMTKFVVIALVLYRPTRGVVGQRVQAGRGPADVQRQGLPRRR</sequence>
<keyword evidence="4" id="KW-1185">Reference proteome</keyword>
<keyword evidence="2" id="KW-1133">Transmembrane helix</keyword>
<protein>
    <submittedName>
        <fullName evidence="3">VpsF family polysaccharide biosynthesis protein</fullName>
    </submittedName>
</protein>
<dbReference type="Proteomes" id="UP001322481">
    <property type="component" value="Chromosome"/>
</dbReference>
<feature type="region of interest" description="Disordered" evidence="1">
    <location>
        <begin position="1"/>
        <end position="23"/>
    </location>
</feature>
<keyword evidence="2" id="KW-0812">Transmembrane</keyword>
<dbReference type="RefSeq" id="WP_322415316.1">
    <property type="nucleotide sequence ID" value="NZ_CP139858.1"/>
</dbReference>
<feature type="transmembrane region" description="Helical" evidence="2">
    <location>
        <begin position="75"/>
        <end position="97"/>
    </location>
</feature>
<feature type="transmembrane region" description="Helical" evidence="2">
    <location>
        <begin position="274"/>
        <end position="301"/>
    </location>
</feature>
<feature type="transmembrane region" description="Helical" evidence="2">
    <location>
        <begin position="104"/>
        <end position="121"/>
    </location>
</feature>
<dbReference type="InterPro" id="IPR048041">
    <property type="entry name" value="VpsF-like"/>
</dbReference>